<reference evidence="1" key="2">
    <citation type="journal article" date="2015" name="Fish Shellfish Immunol.">
        <title>Early steps in the European eel (Anguilla anguilla)-Vibrio vulnificus interaction in the gills: Role of the RtxA13 toxin.</title>
        <authorList>
            <person name="Callol A."/>
            <person name="Pajuelo D."/>
            <person name="Ebbesson L."/>
            <person name="Teles M."/>
            <person name="MacKenzie S."/>
            <person name="Amaro C."/>
        </authorList>
    </citation>
    <scope>NUCLEOTIDE SEQUENCE</scope>
</reference>
<sequence>MCSFFVTFPWQQAYIAHVLPTSCFHHYFELRNVPKHTKYLFSFFFHQEVNWSIWDKSNAATERRHQNQDIAF</sequence>
<name>A0A0E9WFN2_ANGAN</name>
<organism evidence="1">
    <name type="scientific">Anguilla anguilla</name>
    <name type="common">European freshwater eel</name>
    <name type="synonym">Muraena anguilla</name>
    <dbReference type="NCBI Taxonomy" id="7936"/>
    <lineage>
        <taxon>Eukaryota</taxon>
        <taxon>Metazoa</taxon>
        <taxon>Chordata</taxon>
        <taxon>Craniata</taxon>
        <taxon>Vertebrata</taxon>
        <taxon>Euteleostomi</taxon>
        <taxon>Actinopterygii</taxon>
        <taxon>Neopterygii</taxon>
        <taxon>Teleostei</taxon>
        <taxon>Anguilliformes</taxon>
        <taxon>Anguillidae</taxon>
        <taxon>Anguilla</taxon>
    </lineage>
</organism>
<dbReference type="EMBL" id="GBXM01019471">
    <property type="protein sequence ID" value="JAH89106.1"/>
    <property type="molecule type" value="Transcribed_RNA"/>
</dbReference>
<reference evidence="1" key="1">
    <citation type="submission" date="2014-11" db="EMBL/GenBank/DDBJ databases">
        <authorList>
            <person name="Amaro Gonzalez C."/>
        </authorList>
    </citation>
    <scope>NUCLEOTIDE SEQUENCE</scope>
</reference>
<accession>A0A0E9WFN2</accession>
<protein>
    <submittedName>
        <fullName evidence="1">Uncharacterized protein</fullName>
    </submittedName>
</protein>
<dbReference type="AlphaFoldDB" id="A0A0E9WFN2"/>
<proteinExistence type="predicted"/>
<evidence type="ECO:0000313" key="1">
    <source>
        <dbReference type="EMBL" id="JAH89106.1"/>
    </source>
</evidence>